<feature type="compositionally biased region" description="Polar residues" evidence="1">
    <location>
        <begin position="1"/>
        <end position="14"/>
    </location>
</feature>
<comment type="caution">
    <text evidence="2">The sequence shown here is derived from an EMBL/GenBank/DDBJ whole genome shotgun (WGS) entry which is preliminary data.</text>
</comment>
<evidence type="ECO:0000313" key="2">
    <source>
        <dbReference type="EMBL" id="KAJ4471335.1"/>
    </source>
</evidence>
<dbReference type="Proteomes" id="UP001150238">
    <property type="component" value="Unassembled WGS sequence"/>
</dbReference>
<proteinExistence type="predicted"/>
<feature type="region of interest" description="Disordered" evidence="1">
    <location>
        <begin position="694"/>
        <end position="767"/>
    </location>
</feature>
<organism evidence="2 3">
    <name type="scientific">Lentinula lateritia</name>
    <dbReference type="NCBI Taxonomy" id="40482"/>
    <lineage>
        <taxon>Eukaryota</taxon>
        <taxon>Fungi</taxon>
        <taxon>Dikarya</taxon>
        <taxon>Basidiomycota</taxon>
        <taxon>Agaricomycotina</taxon>
        <taxon>Agaricomycetes</taxon>
        <taxon>Agaricomycetidae</taxon>
        <taxon>Agaricales</taxon>
        <taxon>Marasmiineae</taxon>
        <taxon>Omphalotaceae</taxon>
        <taxon>Lentinula</taxon>
    </lineage>
</organism>
<accession>A0A9W9DIR7</accession>
<dbReference type="EMBL" id="JANVFS010000029">
    <property type="protein sequence ID" value="KAJ4471335.1"/>
    <property type="molecule type" value="Genomic_DNA"/>
</dbReference>
<dbReference type="AlphaFoldDB" id="A0A9W9DIR7"/>
<feature type="region of interest" description="Disordered" evidence="1">
    <location>
        <begin position="622"/>
        <end position="644"/>
    </location>
</feature>
<feature type="region of interest" description="Disordered" evidence="1">
    <location>
        <begin position="395"/>
        <end position="415"/>
    </location>
</feature>
<sequence>MARFTRSSASENHQSSSPKSPPTSSKKRKRANSSNNELDEQPADKLQRTQSLPIPSVGDVPIQSEQSQKIIDILQVIDSQGFLDRVFPVTSSEGLISLRTLLQDSSKHTLSELRSAVHHLFPVSLRNPRFRTTKLASQQQAFCNIALSLLDQASVHSVEFPADLETIIPDDYPPDKPSSSTSHIHQKPRYALVQHLPSGDYWTSLSLESSSLELKALPKGYSELVSILPSPYPSTSTSNIPTLGSFHNSVLPPSKNKLPSPRQISSGSFLDYGIYGSFAPSFDQESEELGRQELGQILYAWETKKIQKAKQLNSWITEKERERRTRSASPVAEDEAQEVRPTIDVDAEIEELLPPDQVEAIKSGLGSLELELAVSELLDKNKRALRRLQELQTERLMADGGGSSTPQEGSEEWDTGTSLVLSSDLLAHLDMYSLAQAILDSLTALASLRPRSSKHEDAPLIPSPAILHALHRTLPLSPSPGWYGNLPPGRTTVIRDDNTMRVKPNVPPPSTPVPTPTPAVSTTPAVPNSGYAGYSYSAYPGTPAAQQNQQNQYRPGTANTYMYKPPTASGATSYYPNSYSYQHLYAQPGQTAYTPASGAGTTAYSSWYTAYAPQNATTVPATATPAVNGSGSGSGSGGRSTPATPQFAPSYSSFFNNGSSLAAAAAATVNWSAASTQARPPAVANTVLKPGQWNASSSAASPYSANTSSPATPTLPSHLRGQSQNHPSIQNGVAQLQAPLGQQSNFSAYQPGTTVPFTPAATTSSAK</sequence>
<name>A0A9W9DIR7_9AGAR</name>
<evidence type="ECO:0000256" key="1">
    <source>
        <dbReference type="SAM" id="MobiDB-lite"/>
    </source>
</evidence>
<gene>
    <name evidence="2" type="ORF">C8J55DRAFT_563642</name>
</gene>
<reference evidence="2" key="2">
    <citation type="journal article" date="2023" name="Proc. Natl. Acad. Sci. U.S.A.">
        <title>A global phylogenomic analysis of the shiitake genus Lentinula.</title>
        <authorList>
            <person name="Sierra-Patev S."/>
            <person name="Min B."/>
            <person name="Naranjo-Ortiz M."/>
            <person name="Looney B."/>
            <person name="Konkel Z."/>
            <person name="Slot J.C."/>
            <person name="Sakamoto Y."/>
            <person name="Steenwyk J.L."/>
            <person name="Rokas A."/>
            <person name="Carro J."/>
            <person name="Camarero S."/>
            <person name="Ferreira P."/>
            <person name="Molpeceres G."/>
            <person name="Ruiz-Duenas F.J."/>
            <person name="Serrano A."/>
            <person name="Henrissat B."/>
            <person name="Drula E."/>
            <person name="Hughes K.W."/>
            <person name="Mata J.L."/>
            <person name="Ishikawa N.K."/>
            <person name="Vargas-Isla R."/>
            <person name="Ushijima S."/>
            <person name="Smith C.A."/>
            <person name="Donoghue J."/>
            <person name="Ahrendt S."/>
            <person name="Andreopoulos W."/>
            <person name="He G."/>
            <person name="LaButti K."/>
            <person name="Lipzen A."/>
            <person name="Ng V."/>
            <person name="Riley R."/>
            <person name="Sandor L."/>
            <person name="Barry K."/>
            <person name="Martinez A.T."/>
            <person name="Xiao Y."/>
            <person name="Gibbons J.G."/>
            <person name="Terashima K."/>
            <person name="Grigoriev I.V."/>
            <person name="Hibbett D."/>
        </authorList>
    </citation>
    <scope>NUCLEOTIDE SEQUENCE</scope>
    <source>
        <strain evidence="2">Sp2 HRB7682 ss15</strain>
    </source>
</reference>
<evidence type="ECO:0000313" key="3">
    <source>
        <dbReference type="Proteomes" id="UP001150238"/>
    </source>
</evidence>
<feature type="region of interest" description="Disordered" evidence="1">
    <location>
        <begin position="1"/>
        <end position="60"/>
    </location>
</feature>
<feature type="compositionally biased region" description="Low complexity" evidence="1">
    <location>
        <begin position="695"/>
        <end position="717"/>
    </location>
</feature>
<feature type="compositionally biased region" description="Polar residues" evidence="1">
    <location>
        <begin position="720"/>
        <end position="767"/>
    </location>
</feature>
<protein>
    <submittedName>
        <fullName evidence="2">Uncharacterized protein</fullName>
    </submittedName>
</protein>
<feature type="compositionally biased region" description="Low complexity" evidence="1">
    <location>
        <begin position="15"/>
        <end position="24"/>
    </location>
</feature>
<reference evidence="2" key="1">
    <citation type="submission" date="2022-08" db="EMBL/GenBank/DDBJ databases">
        <authorList>
            <consortium name="DOE Joint Genome Institute"/>
            <person name="Min B."/>
            <person name="Riley R."/>
            <person name="Sierra-Patev S."/>
            <person name="Naranjo-Ortiz M."/>
            <person name="Looney B."/>
            <person name="Konkel Z."/>
            <person name="Slot J.C."/>
            <person name="Sakamoto Y."/>
            <person name="Steenwyk J.L."/>
            <person name="Rokas A."/>
            <person name="Carro J."/>
            <person name="Camarero S."/>
            <person name="Ferreira P."/>
            <person name="Molpeceres G."/>
            <person name="Ruiz-Duenas F.J."/>
            <person name="Serrano A."/>
            <person name="Henrissat B."/>
            <person name="Drula E."/>
            <person name="Hughes K.W."/>
            <person name="Mata J.L."/>
            <person name="Ishikawa N.K."/>
            <person name="Vargas-Isla R."/>
            <person name="Ushijima S."/>
            <person name="Smith C.A."/>
            <person name="Ahrendt S."/>
            <person name="Andreopoulos W."/>
            <person name="He G."/>
            <person name="Labutti K."/>
            <person name="Lipzen A."/>
            <person name="Ng V."/>
            <person name="Sandor L."/>
            <person name="Barry K."/>
            <person name="Martinez A.T."/>
            <person name="Xiao Y."/>
            <person name="Gibbons J.G."/>
            <person name="Terashima K."/>
            <person name="Hibbett D.S."/>
            <person name="Grigoriev I.V."/>
        </authorList>
    </citation>
    <scope>NUCLEOTIDE SEQUENCE</scope>
    <source>
        <strain evidence="2">Sp2 HRB7682 ss15</strain>
    </source>
</reference>